<evidence type="ECO:0000313" key="7">
    <source>
        <dbReference type="Proteomes" id="UP000188318"/>
    </source>
</evidence>
<evidence type="ECO:0000256" key="2">
    <source>
        <dbReference type="ARBA" id="ARBA00022771"/>
    </source>
</evidence>
<keyword evidence="7" id="KW-1185">Reference proteome</keyword>
<dbReference type="OMA" id="HKLDCKS"/>
<protein>
    <recommendedName>
        <fullName evidence="5">MYND-type domain-containing protein</fullName>
    </recommendedName>
</protein>
<dbReference type="Proteomes" id="UP000188318">
    <property type="component" value="Unassembled WGS sequence"/>
</dbReference>
<evidence type="ECO:0000256" key="4">
    <source>
        <dbReference type="PROSITE-ProRule" id="PRU00134"/>
    </source>
</evidence>
<sequence>MREATFFPCAAKHCGKNGKYSCSNCKLVSYCDRSCQVAHWSEHKQICKSVLMSAQWRPGWEQEGRAPSFATPQAASNPHNPFGNGRYLWGNVPAVDVLHMPGNEGHHYSGDIAVLFAASGDLRNVVQTISQLPDTFAQRLEITLNDREFHVVARNAILLLFCLTGSGQMSTGSRHDVSDIESLIHLWYSASLTDRILSQLAQRVKPLFADVCEGISAEPAGHIVEKTWLFSHEKSLRLALKKEDWFQLKALCEIPPDLARQEALDLRTAITLAPERRDYRDRWYYKDATPSIRVSKQRFREDGLLLPFGHSRDGFDIPNPTFYLSPYRWPMDDKADPLDGWPLLDVLRIQAGAKEDLYGKLYLYLQHRFKQFLDRLATAKVDFELLHMDAMKLPEILEKGKYARIEVSNITDAGYLGTRETLCLLSPLLQPPRENFHATIISTYLNAVMEMVKRGNEKDQTPNIQLLMEYFPHLDILSLLQPESADSLKFWDARTIVLDRHDFFQRYTKFFQFNRICKDLHLAMKKHNTIVEAWPTMPKLSPEHKEAQHEFEALLGSNYTSVERFVEWKRMR</sequence>
<evidence type="ECO:0000256" key="1">
    <source>
        <dbReference type="ARBA" id="ARBA00022723"/>
    </source>
</evidence>
<dbReference type="GO" id="GO:0008270">
    <property type="term" value="F:zinc ion binding"/>
    <property type="evidence" value="ECO:0007669"/>
    <property type="project" value="UniProtKB-KW"/>
</dbReference>
<accession>A0A1R3RYG8</accession>
<dbReference type="PROSITE" id="PS50865">
    <property type="entry name" value="ZF_MYND_2"/>
    <property type="match status" value="1"/>
</dbReference>
<dbReference type="OrthoDB" id="5282002at2759"/>
<evidence type="ECO:0000256" key="3">
    <source>
        <dbReference type="ARBA" id="ARBA00022833"/>
    </source>
</evidence>
<keyword evidence="1" id="KW-0479">Metal-binding</keyword>
<feature type="domain" description="MYND-type" evidence="5">
    <location>
        <begin position="11"/>
        <end position="47"/>
    </location>
</feature>
<evidence type="ECO:0000313" key="6">
    <source>
        <dbReference type="EMBL" id="OOF99533.1"/>
    </source>
</evidence>
<gene>
    <name evidence="6" type="ORF">ASPCADRAFT_138094</name>
</gene>
<keyword evidence="3" id="KW-0862">Zinc</keyword>
<dbReference type="STRING" id="602072.A0A1R3RYG8"/>
<dbReference type="Pfam" id="PF01753">
    <property type="entry name" value="zf-MYND"/>
    <property type="match status" value="1"/>
</dbReference>
<dbReference type="InterPro" id="IPR002893">
    <property type="entry name" value="Znf_MYND"/>
</dbReference>
<keyword evidence="2 4" id="KW-0863">Zinc-finger</keyword>
<proteinExistence type="predicted"/>
<dbReference type="Gene3D" id="6.10.140.2220">
    <property type="match status" value="1"/>
</dbReference>
<dbReference type="SUPFAM" id="SSF144232">
    <property type="entry name" value="HIT/MYND zinc finger-like"/>
    <property type="match status" value="1"/>
</dbReference>
<dbReference type="InterPro" id="IPR027974">
    <property type="entry name" value="DUF4470"/>
</dbReference>
<dbReference type="VEuPathDB" id="FungiDB:ASPCADRAFT_138094"/>
<dbReference type="EMBL" id="KV907494">
    <property type="protein sequence ID" value="OOF99533.1"/>
    <property type="molecule type" value="Genomic_DNA"/>
</dbReference>
<dbReference type="Pfam" id="PF14737">
    <property type="entry name" value="DUF4470"/>
    <property type="match status" value="1"/>
</dbReference>
<dbReference type="AlphaFoldDB" id="A0A1R3RYG8"/>
<evidence type="ECO:0000259" key="5">
    <source>
        <dbReference type="PROSITE" id="PS50865"/>
    </source>
</evidence>
<reference evidence="7" key="1">
    <citation type="journal article" date="2017" name="Genome Biol.">
        <title>Comparative genomics reveals high biological diversity and specific adaptations in the industrially and medically important fungal genus Aspergillus.</title>
        <authorList>
            <person name="de Vries R.P."/>
            <person name="Riley R."/>
            <person name="Wiebenga A."/>
            <person name="Aguilar-Osorio G."/>
            <person name="Amillis S."/>
            <person name="Uchima C.A."/>
            <person name="Anderluh G."/>
            <person name="Asadollahi M."/>
            <person name="Askin M."/>
            <person name="Barry K."/>
            <person name="Battaglia E."/>
            <person name="Bayram O."/>
            <person name="Benocci T."/>
            <person name="Braus-Stromeyer S.A."/>
            <person name="Caldana C."/>
            <person name="Canovas D."/>
            <person name="Cerqueira G.C."/>
            <person name="Chen F."/>
            <person name="Chen W."/>
            <person name="Choi C."/>
            <person name="Clum A."/>
            <person name="Dos Santos R.A."/>
            <person name="Damasio A.R."/>
            <person name="Diallinas G."/>
            <person name="Emri T."/>
            <person name="Fekete E."/>
            <person name="Flipphi M."/>
            <person name="Freyberg S."/>
            <person name="Gallo A."/>
            <person name="Gournas C."/>
            <person name="Habgood R."/>
            <person name="Hainaut M."/>
            <person name="Harispe M.L."/>
            <person name="Henrissat B."/>
            <person name="Hilden K.S."/>
            <person name="Hope R."/>
            <person name="Hossain A."/>
            <person name="Karabika E."/>
            <person name="Karaffa L."/>
            <person name="Karanyi Z."/>
            <person name="Krasevec N."/>
            <person name="Kuo A."/>
            <person name="Kusch H."/>
            <person name="LaButti K."/>
            <person name="Lagendijk E.L."/>
            <person name="Lapidus A."/>
            <person name="Levasseur A."/>
            <person name="Lindquist E."/>
            <person name="Lipzen A."/>
            <person name="Logrieco A.F."/>
            <person name="MacCabe A."/>
            <person name="Maekelae M.R."/>
            <person name="Malavazi I."/>
            <person name="Melin P."/>
            <person name="Meyer V."/>
            <person name="Mielnichuk N."/>
            <person name="Miskei M."/>
            <person name="Molnar A.P."/>
            <person name="Mule G."/>
            <person name="Ngan C.Y."/>
            <person name="Orejas M."/>
            <person name="Orosz E."/>
            <person name="Ouedraogo J.P."/>
            <person name="Overkamp K.M."/>
            <person name="Park H.-S."/>
            <person name="Perrone G."/>
            <person name="Piumi F."/>
            <person name="Punt P.J."/>
            <person name="Ram A.F."/>
            <person name="Ramon A."/>
            <person name="Rauscher S."/>
            <person name="Record E."/>
            <person name="Riano-Pachon D.M."/>
            <person name="Robert V."/>
            <person name="Roehrig J."/>
            <person name="Ruller R."/>
            <person name="Salamov A."/>
            <person name="Salih N.S."/>
            <person name="Samson R.A."/>
            <person name="Sandor E."/>
            <person name="Sanguinetti M."/>
            <person name="Schuetze T."/>
            <person name="Sepcic K."/>
            <person name="Shelest E."/>
            <person name="Sherlock G."/>
            <person name="Sophianopoulou V."/>
            <person name="Squina F.M."/>
            <person name="Sun H."/>
            <person name="Susca A."/>
            <person name="Todd R.B."/>
            <person name="Tsang A."/>
            <person name="Unkles S.E."/>
            <person name="van de Wiele N."/>
            <person name="van Rossen-Uffink D."/>
            <person name="Oliveira J.V."/>
            <person name="Vesth T.C."/>
            <person name="Visser J."/>
            <person name="Yu J.-H."/>
            <person name="Zhou M."/>
            <person name="Andersen M.R."/>
            <person name="Archer D.B."/>
            <person name="Baker S.E."/>
            <person name="Benoit I."/>
            <person name="Brakhage A.A."/>
            <person name="Braus G.H."/>
            <person name="Fischer R."/>
            <person name="Frisvad J.C."/>
            <person name="Goldman G.H."/>
            <person name="Houbraken J."/>
            <person name="Oakley B."/>
            <person name="Pocsi I."/>
            <person name="Scazzocchio C."/>
            <person name="Seiboth B."/>
            <person name="vanKuyk P.A."/>
            <person name="Wortman J."/>
            <person name="Dyer P.S."/>
            <person name="Grigoriev I.V."/>
        </authorList>
    </citation>
    <scope>NUCLEOTIDE SEQUENCE [LARGE SCALE GENOMIC DNA]</scope>
    <source>
        <strain evidence="7">ITEM 5010</strain>
    </source>
</reference>
<name>A0A1R3RYG8_ASPC5</name>
<organism evidence="6 7">
    <name type="scientific">Aspergillus carbonarius (strain ITEM 5010)</name>
    <dbReference type="NCBI Taxonomy" id="602072"/>
    <lineage>
        <taxon>Eukaryota</taxon>
        <taxon>Fungi</taxon>
        <taxon>Dikarya</taxon>
        <taxon>Ascomycota</taxon>
        <taxon>Pezizomycotina</taxon>
        <taxon>Eurotiomycetes</taxon>
        <taxon>Eurotiomycetidae</taxon>
        <taxon>Eurotiales</taxon>
        <taxon>Aspergillaceae</taxon>
        <taxon>Aspergillus</taxon>
        <taxon>Aspergillus subgen. Circumdati</taxon>
    </lineage>
</organism>